<feature type="domain" description="VOC" evidence="3">
    <location>
        <begin position="4"/>
        <end position="133"/>
    </location>
</feature>
<keyword evidence="5" id="KW-1185">Reference proteome</keyword>
<keyword evidence="2" id="KW-0479">Metal-binding</keyword>
<dbReference type="SUPFAM" id="SSF54593">
    <property type="entry name" value="Glyoxalase/Bleomycin resistance protein/Dihydroxybiphenyl dioxygenase"/>
    <property type="match status" value="1"/>
</dbReference>
<keyword evidence="4" id="KW-0560">Oxidoreductase</keyword>
<evidence type="ECO:0000256" key="1">
    <source>
        <dbReference type="ARBA" id="ARBA00009308"/>
    </source>
</evidence>
<dbReference type="GO" id="GO:0046491">
    <property type="term" value="P:L-methylmalonyl-CoA metabolic process"/>
    <property type="evidence" value="ECO:0007669"/>
    <property type="project" value="TreeGrafter"/>
</dbReference>
<proteinExistence type="inferred from homology"/>
<dbReference type="InterPro" id="IPR029068">
    <property type="entry name" value="Glyas_Bleomycin-R_OHBP_Dase"/>
</dbReference>
<dbReference type="KEGG" id="mff:MFFC18_42720"/>
<sequence length="135" mass="14927">MFKKLDHIAIAVRNTEDALSFYRDKLRLPVVKREVLDGPGVELTHLDMGNVELQLVQPLSDDHPIAAFIDERGEGLHHLCWDEGDDIEAAMNGLAEYGLSAKANEPHPAPLGGSAAFIEPSQTRGVLWEMTTKKQ</sequence>
<dbReference type="GO" id="GO:0046872">
    <property type="term" value="F:metal ion binding"/>
    <property type="evidence" value="ECO:0007669"/>
    <property type="project" value="UniProtKB-KW"/>
</dbReference>
<evidence type="ECO:0000313" key="4">
    <source>
        <dbReference type="EMBL" id="QEG24353.1"/>
    </source>
</evidence>
<dbReference type="Pfam" id="PF13669">
    <property type="entry name" value="Glyoxalase_4"/>
    <property type="match status" value="1"/>
</dbReference>
<evidence type="ECO:0000259" key="3">
    <source>
        <dbReference type="PROSITE" id="PS51819"/>
    </source>
</evidence>
<gene>
    <name evidence="4" type="ORF">MFFC18_42720</name>
</gene>
<evidence type="ECO:0000313" key="5">
    <source>
        <dbReference type="Proteomes" id="UP000322214"/>
    </source>
</evidence>
<comment type="similarity">
    <text evidence="1">Belongs to the methylmalonyl-CoA epimerase family.</text>
</comment>
<dbReference type="CDD" id="cd07249">
    <property type="entry name" value="MMCE"/>
    <property type="match status" value="1"/>
</dbReference>
<dbReference type="Proteomes" id="UP000322214">
    <property type="component" value="Chromosome"/>
</dbReference>
<dbReference type="InterPro" id="IPR037523">
    <property type="entry name" value="VOC_core"/>
</dbReference>
<dbReference type="InterPro" id="IPR051785">
    <property type="entry name" value="MMCE/EMCE_epimerase"/>
</dbReference>
<protein>
    <submittedName>
        <fullName evidence="4">Glyoxalase/Bleomycin resistance protein/Dioxygenase superfamily protein</fullName>
    </submittedName>
</protein>
<dbReference type="InterPro" id="IPR017515">
    <property type="entry name" value="MeMalonyl-CoA_epimerase"/>
</dbReference>
<name>A0A5B9PPY7_9BACT</name>
<dbReference type="GO" id="GO:0004493">
    <property type="term" value="F:methylmalonyl-CoA epimerase activity"/>
    <property type="evidence" value="ECO:0007669"/>
    <property type="project" value="TreeGrafter"/>
</dbReference>
<dbReference type="PANTHER" id="PTHR43048:SF3">
    <property type="entry name" value="METHYLMALONYL-COA EPIMERASE, MITOCHONDRIAL"/>
    <property type="match status" value="1"/>
</dbReference>
<dbReference type="PANTHER" id="PTHR43048">
    <property type="entry name" value="METHYLMALONYL-COA EPIMERASE"/>
    <property type="match status" value="1"/>
</dbReference>
<dbReference type="RefSeq" id="WP_075084156.1">
    <property type="nucleotide sequence ID" value="NZ_LWSI01000015.1"/>
</dbReference>
<dbReference type="GO" id="GO:0051213">
    <property type="term" value="F:dioxygenase activity"/>
    <property type="evidence" value="ECO:0007669"/>
    <property type="project" value="UniProtKB-KW"/>
</dbReference>
<evidence type="ECO:0000256" key="2">
    <source>
        <dbReference type="ARBA" id="ARBA00022723"/>
    </source>
</evidence>
<dbReference type="AlphaFoldDB" id="A0A5B9PPY7"/>
<dbReference type="EMBL" id="CP042912">
    <property type="protein sequence ID" value="QEG24353.1"/>
    <property type="molecule type" value="Genomic_DNA"/>
</dbReference>
<reference evidence="4 5" key="1">
    <citation type="submission" date="2019-08" db="EMBL/GenBank/DDBJ databases">
        <title>Deep-cultivation of Planctomycetes and their phenomic and genomic characterization uncovers novel biology.</title>
        <authorList>
            <person name="Wiegand S."/>
            <person name="Jogler M."/>
            <person name="Boedeker C."/>
            <person name="Pinto D."/>
            <person name="Vollmers J."/>
            <person name="Rivas-Marin E."/>
            <person name="Kohn T."/>
            <person name="Peeters S.H."/>
            <person name="Heuer A."/>
            <person name="Rast P."/>
            <person name="Oberbeckmann S."/>
            <person name="Bunk B."/>
            <person name="Jeske O."/>
            <person name="Meyerdierks A."/>
            <person name="Storesund J.E."/>
            <person name="Kallscheuer N."/>
            <person name="Luecker S."/>
            <person name="Lage O.M."/>
            <person name="Pohl T."/>
            <person name="Merkel B.J."/>
            <person name="Hornburger P."/>
            <person name="Mueller R.-W."/>
            <person name="Bruemmer F."/>
            <person name="Labrenz M."/>
            <person name="Spormann A.M."/>
            <person name="Op den Camp H."/>
            <person name="Overmann J."/>
            <person name="Amann R."/>
            <person name="Jetten M.S.M."/>
            <person name="Mascher T."/>
            <person name="Medema M.H."/>
            <person name="Devos D.P."/>
            <person name="Kaster A.-K."/>
            <person name="Ovreas L."/>
            <person name="Rohde M."/>
            <person name="Galperin M.Y."/>
            <person name="Jogler C."/>
        </authorList>
    </citation>
    <scope>NUCLEOTIDE SEQUENCE [LARGE SCALE GENOMIC DNA]</scope>
    <source>
        <strain evidence="4 5">FC18</strain>
    </source>
</reference>
<keyword evidence="4" id="KW-0223">Dioxygenase</keyword>
<dbReference type="PROSITE" id="PS51819">
    <property type="entry name" value="VOC"/>
    <property type="match status" value="1"/>
</dbReference>
<organism evidence="4 5">
    <name type="scientific">Mariniblastus fucicola</name>
    <dbReference type="NCBI Taxonomy" id="980251"/>
    <lineage>
        <taxon>Bacteria</taxon>
        <taxon>Pseudomonadati</taxon>
        <taxon>Planctomycetota</taxon>
        <taxon>Planctomycetia</taxon>
        <taxon>Pirellulales</taxon>
        <taxon>Pirellulaceae</taxon>
        <taxon>Mariniblastus</taxon>
    </lineage>
</organism>
<dbReference type="Gene3D" id="3.10.180.10">
    <property type="entry name" value="2,3-Dihydroxybiphenyl 1,2-Dioxygenase, domain 1"/>
    <property type="match status" value="1"/>
</dbReference>
<accession>A0A5B9PPY7</accession>
<dbReference type="STRING" id="980251.GCA_001642875_01299"/>